<comment type="caution">
    <text evidence="4">The sequence shown here is derived from an EMBL/GenBank/DDBJ whole genome shotgun (WGS) entry which is preliminary data.</text>
</comment>
<dbReference type="OrthoDB" id="9764961at2"/>
<keyword evidence="2 4" id="KW-0808">Transferase</keyword>
<evidence type="ECO:0000313" key="4">
    <source>
        <dbReference type="EMBL" id="TDD60157.1"/>
    </source>
</evidence>
<keyword evidence="5" id="KW-1185">Reference proteome</keyword>
<dbReference type="InterPro" id="IPR046977">
    <property type="entry name" value="RsmC/RlmG"/>
</dbReference>
<dbReference type="Proteomes" id="UP000295124">
    <property type="component" value="Unassembled WGS sequence"/>
</dbReference>
<dbReference type="GO" id="GO:0032259">
    <property type="term" value="P:methylation"/>
    <property type="evidence" value="ECO:0007669"/>
    <property type="project" value="UniProtKB-KW"/>
</dbReference>
<dbReference type="InterPro" id="IPR007848">
    <property type="entry name" value="Small_mtfrase_dom"/>
</dbReference>
<dbReference type="PANTHER" id="PTHR47816:SF4">
    <property type="entry name" value="RIBOSOMAL RNA SMALL SUBUNIT METHYLTRANSFERASE C"/>
    <property type="match status" value="1"/>
</dbReference>
<dbReference type="GO" id="GO:0008757">
    <property type="term" value="F:S-adenosylmethionine-dependent methyltransferase activity"/>
    <property type="evidence" value="ECO:0007669"/>
    <property type="project" value="InterPro"/>
</dbReference>
<reference evidence="4 5" key="1">
    <citation type="submission" date="2019-03" db="EMBL/GenBank/DDBJ databases">
        <title>Draft genome sequences of novel Actinobacteria.</title>
        <authorList>
            <person name="Sahin N."/>
            <person name="Ay H."/>
            <person name="Saygin H."/>
        </authorList>
    </citation>
    <scope>NUCLEOTIDE SEQUENCE [LARGE SCALE GENOMIC DNA]</scope>
    <source>
        <strain evidence="4 5">JCM 13523</strain>
    </source>
</reference>
<sequence>MGSHWKKCAIRRTTSWLLGHWSPDRSGERYTSVADHYFAAEPSSADVRRTVTGRIWGREYSFTTASGVFSRDRLDIGTAILLREVPAPTGSGTFLDLGTGYGPIACALAVESSAVVWAVDVNNRALELTAENAKTAGVADRVHTAQPDDVPADLLFDQIWSNPAIHIGKPELHKMLLRWLARLAPDGVAWFVVGKNLGGDSLQRWMTEQGYPCERVGSAKGFRVLRATNAGPAPS</sequence>
<dbReference type="CDD" id="cd02440">
    <property type="entry name" value="AdoMet_MTases"/>
    <property type="match status" value="1"/>
</dbReference>
<name>A0A4V2YQ01_9ACTN</name>
<dbReference type="AlphaFoldDB" id="A0A4V2YQ01"/>
<gene>
    <name evidence="4" type="ORF">E1263_12035</name>
</gene>
<dbReference type="Pfam" id="PF05175">
    <property type="entry name" value="MTS"/>
    <property type="match status" value="1"/>
</dbReference>
<dbReference type="Gene3D" id="3.40.50.150">
    <property type="entry name" value="Vaccinia Virus protein VP39"/>
    <property type="match status" value="1"/>
</dbReference>
<evidence type="ECO:0000259" key="3">
    <source>
        <dbReference type="Pfam" id="PF05175"/>
    </source>
</evidence>
<evidence type="ECO:0000256" key="1">
    <source>
        <dbReference type="ARBA" id="ARBA00022603"/>
    </source>
</evidence>
<evidence type="ECO:0000313" key="5">
    <source>
        <dbReference type="Proteomes" id="UP000295124"/>
    </source>
</evidence>
<proteinExistence type="predicted"/>
<keyword evidence="1 4" id="KW-0489">Methyltransferase</keyword>
<dbReference type="InterPro" id="IPR029063">
    <property type="entry name" value="SAM-dependent_MTases_sf"/>
</dbReference>
<evidence type="ECO:0000256" key="2">
    <source>
        <dbReference type="ARBA" id="ARBA00022679"/>
    </source>
</evidence>
<feature type="domain" description="Methyltransferase small" evidence="3">
    <location>
        <begin position="60"/>
        <end position="226"/>
    </location>
</feature>
<organism evidence="4 5">
    <name type="scientific">Kribbella antibiotica</name>
    <dbReference type="NCBI Taxonomy" id="190195"/>
    <lineage>
        <taxon>Bacteria</taxon>
        <taxon>Bacillati</taxon>
        <taxon>Actinomycetota</taxon>
        <taxon>Actinomycetes</taxon>
        <taxon>Propionibacteriales</taxon>
        <taxon>Kribbellaceae</taxon>
        <taxon>Kribbella</taxon>
    </lineage>
</organism>
<dbReference type="SUPFAM" id="SSF53335">
    <property type="entry name" value="S-adenosyl-L-methionine-dependent methyltransferases"/>
    <property type="match status" value="1"/>
</dbReference>
<dbReference type="PANTHER" id="PTHR47816">
    <property type="entry name" value="RIBOSOMAL RNA SMALL SUBUNIT METHYLTRANSFERASE C"/>
    <property type="match status" value="1"/>
</dbReference>
<dbReference type="EMBL" id="SMKX01000027">
    <property type="protein sequence ID" value="TDD60157.1"/>
    <property type="molecule type" value="Genomic_DNA"/>
</dbReference>
<protein>
    <submittedName>
        <fullName evidence="4">Methyltransferase domain-containing protein</fullName>
    </submittedName>
</protein>
<accession>A0A4V2YQ01</accession>